<proteinExistence type="predicted"/>
<accession>A0A2U3I8H9</accession>
<evidence type="ECO:0000313" key="1">
    <source>
        <dbReference type="EMBL" id="SPB16491.1"/>
    </source>
</evidence>
<sequence>MIRHLSPFRALVEALDALGHAKKPTTALIHRACERFVEMVAEITGQRVTVWIGETPIARGDKAA</sequence>
<dbReference type="OrthoDB" id="9112083at2"/>
<gene>
    <name evidence="1" type="ORF">NOV72_03691</name>
</gene>
<organism evidence="1 2">
    <name type="scientific">Caballeronia novacaledonica</name>
    <dbReference type="NCBI Taxonomy" id="1544861"/>
    <lineage>
        <taxon>Bacteria</taxon>
        <taxon>Pseudomonadati</taxon>
        <taxon>Pseudomonadota</taxon>
        <taxon>Betaproteobacteria</taxon>
        <taxon>Burkholderiales</taxon>
        <taxon>Burkholderiaceae</taxon>
        <taxon>Caballeronia</taxon>
    </lineage>
</organism>
<keyword evidence="2" id="KW-1185">Reference proteome</keyword>
<dbReference type="Proteomes" id="UP000238169">
    <property type="component" value="Unassembled WGS sequence"/>
</dbReference>
<dbReference type="RefSeq" id="WP_106856073.1">
    <property type="nucleotide sequence ID" value="NZ_OGTP01000013.1"/>
</dbReference>
<dbReference type="EMBL" id="OGTP01000013">
    <property type="protein sequence ID" value="SPB16491.1"/>
    <property type="molecule type" value="Genomic_DNA"/>
</dbReference>
<evidence type="ECO:0000313" key="2">
    <source>
        <dbReference type="Proteomes" id="UP000238169"/>
    </source>
</evidence>
<name>A0A2U3I8H9_9BURK</name>
<reference evidence="2" key="1">
    <citation type="submission" date="2018-01" db="EMBL/GenBank/DDBJ databases">
        <authorList>
            <person name="Peeters C."/>
        </authorList>
    </citation>
    <scope>NUCLEOTIDE SEQUENCE [LARGE SCALE GENOMIC DNA]</scope>
</reference>
<protein>
    <submittedName>
        <fullName evidence="1">Uncharacterized protein</fullName>
    </submittedName>
</protein>
<dbReference type="AlphaFoldDB" id="A0A2U3I8H9"/>